<name>A0A8J7JAX8_9BACT</name>
<dbReference type="RefSeq" id="WP_199383006.1">
    <property type="nucleotide sequence ID" value="NZ_JAEMHM010000004.1"/>
</dbReference>
<accession>A0A8J7JAX8</accession>
<evidence type="ECO:0000313" key="2">
    <source>
        <dbReference type="Proteomes" id="UP000636888"/>
    </source>
</evidence>
<dbReference type="EMBL" id="JAEMHM010000004">
    <property type="protein sequence ID" value="MBJ6724161.1"/>
    <property type="molecule type" value="Genomic_DNA"/>
</dbReference>
<dbReference type="Proteomes" id="UP000636888">
    <property type="component" value="Unassembled WGS sequence"/>
</dbReference>
<evidence type="ECO:0008006" key="3">
    <source>
        <dbReference type="Google" id="ProtNLM"/>
    </source>
</evidence>
<sequence length="301" mass="35155">MKVGDYPNLMILKELIAPIAVSEARLQEISAHIVDSKSEVVDHGLFVLAVSSVEVMISDVLNYFLRSFPQKLPSNEFKFDKGTFFENYFMLLNTVVNSHINGLAYKSFEDFFKKAMEYLCIDWPEFAEGFGNNIKEIKATRNLLLHNNLIVNDIYIDSAGSLKRALKRGGKLQIDKPYLVESLDVLIRFERQFNEKLKDKYKDYTKIKANKTLWTFLFKSPVMPFDDYWHYDEEADHIYALKQGEYEAVLSNSETLLLSLWRAHFNGTGEHMRRFNMIHFDSRYTENILFFLAIAAQFPFE</sequence>
<evidence type="ECO:0000313" key="1">
    <source>
        <dbReference type="EMBL" id="MBJ6724161.1"/>
    </source>
</evidence>
<organism evidence="1 2">
    <name type="scientific">Geomesophilobacter sediminis</name>
    <dbReference type="NCBI Taxonomy" id="2798584"/>
    <lineage>
        <taxon>Bacteria</taxon>
        <taxon>Pseudomonadati</taxon>
        <taxon>Thermodesulfobacteriota</taxon>
        <taxon>Desulfuromonadia</taxon>
        <taxon>Geobacterales</taxon>
        <taxon>Geobacteraceae</taxon>
        <taxon>Geomesophilobacter</taxon>
    </lineage>
</organism>
<protein>
    <recommendedName>
        <fullName evidence="3">RiboL-PSP-HEPN domain-containing protein</fullName>
    </recommendedName>
</protein>
<reference evidence="1" key="1">
    <citation type="submission" date="2020-12" db="EMBL/GenBank/DDBJ databases">
        <title>Geomonas sp. Red875, isolated from river sediment.</title>
        <authorList>
            <person name="Xu Z."/>
            <person name="Zhang Z."/>
            <person name="Masuda Y."/>
            <person name="Itoh H."/>
            <person name="Senoo K."/>
        </authorList>
    </citation>
    <scope>NUCLEOTIDE SEQUENCE</scope>
    <source>
        <strain evidence="1">Red875</strain>
    </source>
</reference>
<proteinExistence type="predicted"/>
<gene>
    <name evidence="1" type="ORF">JFN93_05520</name>
</gene>
<dbReference type="AlphaFoldDB" id="A0A8J7JAX8"/>
<keyword evidence="2" id="KW-1185">Reference proteome</keyword>
<comment type="caution">
    <text evidence="1">The sequence shown here is derived from an EMBL/GenBank/DDBJ whole genome shotgun (WGS) entry which is preliminary data.</text>
</comment>